<dbReference type="RefSeq" id="WP_086973306.1">
    <property type="nucleotide sequence ID" value="NZ_FCOJ02000073.1"/>
</dbReference>
<dbReference type="GO" id="GO:0008270">
    <property type="term" value="F:zinc ion binding"/>
    <property type="evidence" value="ECO:0007669"/>
    <property type="project" value="UniProtKB-KW"/>
</dbReference>
<dbReference type="OrthoDB" id="7187515at2"/>
<evidence type="ECO:0000313" key="4">
    <source>
        <dbReference type="Proteomes" id="UP000054596"/>
    </source>
</evidence>
<organism evidence="3 4">
    <name type="scientific">Caballeronia glebae</name>
    <dbReference type="NCBI Taxonomy" id="1777143"/>
    <lineage>
        <taxon>Bacteria</taxon>
        <taxon>Pseudomonadati</taxon>
        <taxon>Pseudomonadota</taxon>
        <taxon>Betaproteobacteria</taxon>
        <taxon>Burkholderiales</taxon>
        <taxon>Burkholderiaceae</taxon>
        <taxon>Caballeronia</taxon>
    </lineage>
</organism>
<keyword evidence="4" id="KW-1185">Reference proteome</keyword>
<gene>
    <name evidence="3" type="ORF">AWB82_06384</name>
</gene>
<evidence type="ECO:0000259" key="2">
    <source>
        <dbReference type="PROSITE" id="PS50966"/>
    </source>
</evidence>
<keyword evidence="1" id="KW-0863">Zinc-finger</keyword>
<dbReference type="Pfam" id="PF04434">
    <property type="entry name" value="SWIM"/>
    <property type="match status" value="1"/>
</dbReference>
<accession>A0A158D7L9</accession>
<proteinExistence type="predicted"/>
<dbReference type="EMBL" id="FCOJ02000073">
    <property type="protein sequence ID" value="SAK90645.1"/>
    <property type="molecule type" value="Genomic_DNA"/>
</dbReference>
<evidence type="ECO:0000256" key="1">
    <source>
        <dbReference type="PROSITE-ProRule" id="PRU00325"/>
    </source>
</evidence>
<reference evidence="3" key="1">
    <citation type="submission" date="2016-01" db="EMBL/GenBank/DDBJ databases">
        <authorList>
            <person name="Peeters C."/>
        </authorList>
    </citation>
    <scope>NUCLEOTIDE SEQUENCE [LARGE SCALE GENOMIC DNA]</scope>
    <source>
        <strain evidence="3">LMG 29325</strain>
    </source>
</reference>
<dbReference type="Pfam" id="PF21810">
    <property type="entry name" value="DUF6880"/>
    <property type="match status" value="1"/>
</dbReference>
<dbReference type="AlphaFoldDB" id="A0A158D7L9"/>
<dbReference type="InterPro" id="IPR007527">
    <property type="entry name" value="Znf_SWIM"/>
</dbReference>
<feature type="domain" description="SWIM-type" evidence="2">
    <location>
        <begin position="57"/>
        <end position="95"/>
    </location>
</feature>
<name>A0A158D7L9_9BURK</name>
<comment type="caution">
    <text evidence="3">The sequence shown here is derived from an EMBL/GenBank/DDBJ whole genome shotgun (WGS) entry which is preliminary data.</text>
</comment>
<dbReference type="Proteomes" id="UP000054596">
    <property type="component" value="Unassembled WGS sequence"/>
</dbReference>
<keyword evidence="1" id="KW-0479">Metal-binding</keyword>
<evidence type="ECO:0000313" key="3">
    <source>
        <dbReference type="EMBL" id="SAK90645.1"/>
    </source>
</evidence>
<dbReference type="STRING" id="1777143.AWB82_06384"/>
<keyword evidence="1" id="KW-0862">Zinc</keyword>
<sequence>MASPAHLSDMLTLEEVQSLADVKTFARGRAYFHDGAVSKLDERDDVLRASVSGSSRYSVELKVGLGEELAYACTCPVGQTGTFCKHLVAVALSWLENSGAEVFHQEGPAPTKTRKKRKTTEQLINEYVATLSGDAMRELLLEAVERDMVLRDKLLFAARAASANDLTSMKAAVKDATRIGRPLDWRESGAYGDGLFSLAEALRQRLQGPAASQVVELAELAIAGAEKSLAQIDDSNGDVMPGILELAAVHLEACKQTSPDPVKLADRLFRYQSEGAWDTFYDLLPKYAEPLGERGMLRYRALVEEAWRQFPSLAPKDGLRRSFDGNRTRLEHAAISLAEFDGDVDEQIAIRQKDLSAPYRYLLIAEICAQNGQYDDGLDRARQGLAAFKEPDRRLLDFCVTEYLRRDDSVEADLYAWVRFEQRLDAEGFAALMEVARATHSVDQARERAFALLWALVKKEEASAAVNKSAWYHPRARTTIVEILLAAKEHDTAWAVFAGGPVATSLWATMASIRAKTHPRDAIALFHRLLPIAAEEGTRKARYEEAVGIVRKIRSLRMELGEHLEFEKELDMFRKAYGAKRNFMKLLATLT</sequence>
<protein>
    <recommendedName>
        <fullName evidence="2">SWIM-type domain-containing protein</fullName>
    </recommendedName>
</protein>
<dbReference type="PROSITE" id="PS50966">
    <property type="entry name" value="ZF_SWIM"/>
    <property type="match status" value="1"/>
</dbReference>
<dbReference type="InterPro" id="IPR049245">
    <property type="entry name" value="DUF6880"/>
</dbReference>